<keyword evidence="3" id="KW-1185">Reference proteome</keyword>
<proteinExistence type="predicted"/>
<feature type="transmembrane region" description="Helical" evidence="1">
    <location>
        <begin position="63"/>
        <end position="83"/>
    </location>
</feature>
<feature type="transmembrane region" description="Helical" evidence="1">
    <location>
        <begin position="127"/>
        <end position="145"/>
    </location>
</feature>
<dbReference type="EMBL" id="RBKS01000001">
    <property type="protein sequence ID" value="RKR75543.1"/>
    <property type="molecule type" value="Genomic_DNA"/>
</dbReference>
<sequence length="167" mass="17590">MSIQLLSNIVIGIALVGFLAFRQMRWSYVDRSSLWRMPIILAVIGVVSIANMSKGLTITGVDIAFIGVELLISVGLGLVMGRITVFRRATQADSKGRLIQARTGGLGAALWLVLIAVRVGLDVAGGFMGAHLVTATGVILLTVAVNRAARALVLDAKIPAAPVMSRV</sequence>
<protein>
    <recommendedName>
        <fullName evidence="4">DUF1453 family protein</fullName>
    </recommendedName>
</protein>
<gene>
    <name evidence="2" type="ORF">C8E83_2691</name>
</gene>
<comment type="caution">
    <text evidence="2">The sequence shown here is derived from an EMBL/GenBank/DDBJ whole genome shotgun (WGS) entry which is preliminary data.</text>
</comment>
<name>A0A495IHT3_9MICO</name>
<keyword evidence="1" id="KW-0812">Transmembrane</keyword>
<dbReference type="Proteomes" id="UP000280008">
    <property type="component" value="Unassembled WGS sequence"/>
</dbReference>
<keyword evidence="1" id="KW-1133">Transmembrane helix</keyword>
<dbReference type="OrthoDB" id="4878571at2"/>
<keyword evidence="1" id="KW-0472">Membrane</keyword>
<accession>A0A495IHT3</accession>
<evidence type="ECO:0008006" key="4">
    <source>
        <dbReference type="Google" id="ProtNLM"/>
    </source>
</evidence>
<evidence type="ECO:0000313" key="3">
    <source>
        <dbReference type="Proteomes" id="UP000280008"/>
    </source>
</evidence>
<reference evidence="2 3" key="1">
    <citation type="submission" date="2018-10" db="EMBL/GenBank/DDBJ databases">
        <title>Sequencing the genomes of 1000 actinobacteria strains.</title>
        <authorList>
            <person name="Klenk H.-P."/>
        </authorList>
    </citation>
    <scope>NUCLEOTIDE SEQUENCE [LARGE SCALE GENOMIC DNA]</scope>
    <source>
        <strain evidence="2 3">DSM 17894</strain>
    </source>
</reference>
<feature type="transmembrane region" description="Helical" evidence="1">
    <location>
        <begin position="34"/>
        <end position="51"/>
    </location>
</feature>
<dbReference type="RefSeq" id="WP_121370323.1">
    <property type="nucleotide sequence ID" value="NZ_RBKS01000001.1"/>
</dbReference>
<feature type="transmembrane region" description="Helical" evidence="1">
    <location>
        <begin position="104"/>
        <end position="121"/>
    </location>
</feature>
<evidence type="ECO:0000313" key="2">
    <source>
        <dbReference type="EMBL" id="RKR75543.1"/>
    </source>
</evidence>
<feature type="transmembrane region" description="Helical" evidence="1">
    <location>
        <begin position="6"/>
        <end position="22"/>
    </location>
</feature>
<evidence type="ECO:0000256" key="1">
    <source>
        <dbReference type="SAM" id="Phobius"/>
    </source>
</evidence>
<organism evidence="2 3">
    <name type="scientific">Frondihabitans australicus</name>
    <dbReference type="NCBI Taxonomy" id="386892"/>
    <lineage>
        <taxon>Bacteria</taxon>
        <taxon>Bacillati</taxon>
        <taxon>Actinomycetota</taxon>
        <taxon>Actinomycetes</taxon>
        <taxon>Micrococcales</taxon>
        <taxon>Microbacteriaceae</taxon>
        <taxon>Frondihabitans</taxon>
    </lineage>
</organism>
<dbReference type="AlphaFoldDB" id="A0A495IHT3"/>